<reference evidence="14" key="1">
    <citation type="journal article" date="2019" name="Int. J. Syst. Evol. Microbiol.">
        <title>The Global Catalogue of Microorganisms (GCM) 10K type strain sequencing project: providing services to taxonomists for standard genome sequencing and annotation.</title>
        <authorList>
            <consortium name="The Broad Institute Genomics Platform"/>
            <consortium name="The Broad Institute Genome Sequencing Center for Infectious Disease"/>
            <person name="Wu L."/>
            <person name="Ma J."/>
        </authorList>
    </citation>
    <scope>NUCLEOTIDE SEQUENCE [LARGE SCALE GENOMIC DNA]</scope>
    <source>
        <strain evidence="14">TISTR 1906</strain>
    </source>
</reference>
<keyword evidence="6 11" id="KW-0812">Transmembrane</keyword>
<dbReference type="RefSeq" id="WP_083526495.1">
    <property type="nucleotide sequence ID" value="NZ_BCNT01000003.1"/>
</dbReference>
<name>A0ABW5UKV5_9BURK</name>
<evidence type="ECO:0000256" key="9">
    <source>
        <dbReference type="ARBA" id="ARBA00025772"/>
    </source>
</evidence>
<dbReference type="InterPro" id="IPR022346">
    <property type="entry name" value="T2SS_GspH"/>
</dbReference>
<keyword evidence="5" id="KW-0997">Cell inner membrane</keyword>
<dbReference type="Proteomes" id="UP001597463">
    <property type="component" value="Unassembled WGS sequence"/>
</dbReference>
<evidence type="ECO:0000256" key="6">
    <source>
        <dbReference type="ARBA" id="ARBA00022692"/>
    </source>
</evidence>
<dbReference type="InterPro" id="IPR045584">
    <property type="entry name" value="Pilin-like"/>
</dbReference>
<dbReference type="NCBIfam" id="TIGR02532">
    <property type="entry name" value="IV_pilin_GFxxxE"/>
    <property type="match status" value="1"/>
</dbReference>
<evidence type="ECO:0000313" key="13">
    <source>
        <dbReference type="EMBL" id="MFD2753025.1"/>
    </source>
</evidence>
<keyword evidence="8 11" id="KW-0472">Membrane</keyword>
<dbReference type="EMBL" id="JBHUMV010000001">
    <property type="protein sequence ID" value="MFD2753025.1"/>
    <property type="molecule type" value="Genomic_DNA"/>
</dbReference>
<feature type="transmembrane region" description="Helical" evidence="11">
    <location>
        <begin position="21"/>
        <end position="42"/>
    </location>
</feature>
<dbReference type="InterPro" id="IPR012902">
    <property type="entry name" value="N_methyl_site"/>
</dbReference>
<evidence type="ECO:0000256" key="2">
    <source>
        <dbReference type="ARBA" id="ARBA00021549"/>
    </source>
</evidence>
<evidence type="ECO:0000256" key="3">
    <source>
        <dbReference type="ARBA" id="ARBA00022475"/>
    </source>
</evidence>
<comment type="subcellular location">
    <subcellularLocation>
        <location evidence="1">Cell inner membrane</location>
        <topology evidence="1">Single-pass membrane protein</topology>
    </subcellularLocation>
</comment>
<comment type="caution">
    <text evidence="13">The sequence shown here is derived from an EMBL/GenBank/DDBJ whole genome shotgun (WGS) entry which is preliminary data.</text>
</comment>
<dbReference type="Pfam" id="PF07963">
    <property type="entry name" value="N_methyl"/>
    <property type="match status" value="1"/>
</dbReference>
<keyword evidence="3" id="KW-1003">Cell membrane</keyword>
<evidence type="ECO:0000259" key="12">
    <source>
        <dbReference type="Pfam" id="PF12019"/>
    </source>
</evidence>
<evidence type="ECO:0000256" key="4">
    <source>
        <dbReference type="ARBA" id="ARBA00022481"/>
    </source>
</evidence>
<gene>
    <name evidence="13" type="ORF">ACFSW6_02920</name>
</gene>
<evidence type="ECO:0000256" key="1">
    <source>
        <dbReference type="ARBA" id="ARBA00004377"/>
    </source>
</evidence>
<evidence type="ECO:0000256" key="5">
    <source>
        <dbReference type="ARBA" id="ARBA00022519"/>
    </source>
</evidence>
<organism evidence="13 14">
    <name type="scientific">Comamonas terrae</name>
    <dbReference type="NCBI Taxonomy" id="673548"/>
    <lineage>
        <taxon>Bacteria</taxon>
        <taxon>Pseudomonadati</taxon>
        <taxon>Pseudomonadota</taxon>
        <taxon>Betaproteobacteria</taxon>
        <taxon>Burkholderiales</taxon>
        <taxon>Comamonadaceae</taxon>
        <taxon>Comamonas</taxon>
    </lineage>
</organism>
<evidence type="ECO:0000256" key="10">
    <source>
        <dbReference type="ARBA" id="ARBA00030775"/>
    </source>
</evidence>
<proteinExistence type="inferred from homology"/>
<protein>
    <recommendedName>
        <fullName evidence="2">Type II secretion system protein H</fullName>
    </recommendedName>
    <alternativeName>
        <fullName evidence="10">General secretion pathway protein H</fullName>
    </alternativeName>
</protein>
<dbReference type="SUPFAM" id="SSF54523">
    <property type="entry name" value="Pili subunits"/>
    <property type="match status" value="1"/>
</dbReference>
<accession>A0ABW5UKV5</accession>
<evidence type="ECO:0000256" key="7">
    <source>
        <dbReference type="ARBA" id="ARBA00022989"/>
    </source>
</evidence>
<evidence type="ECO:0000256" key="11">
    <source>
        <dbReference type="SAM" id="Phobius"/>
    </source>
</evidence>
<dbReference type="Pfam" id="PF12019">
    <property type="entry name" value="GspH"/>
    <property type="match status" value="1"/>
</dbReference>
<feature type="domain" description="General secretion pathway GspH" evidence="12">
    <location>
        <begin position="55"/>
        <end position="182"/>
    </location>
</feature>
<keyword evidence="4" id="KW-0488">Methylation</keyword>
<evidence type="ECO:0000256" key="8">
    <source>
        <dbReference type="ARBA" id="ARBA00023136"/>
    </source>
</evidence>
<evidence type="ECO:0000313" key="14">
    <source>
        <dbReference type="Proteomes" id="UP001597463"/>
    </source>
</evidence>
<sequence length="195" mass="21120">MLRPSAFSQRSLSRLIRGFTAIELMVTVAILAILAALAAPSFTPLMERWRVRQIAEELQSTLYYARSEAIKRGGNITIARHTSGSDCSDISTSPALWNCGWTVFFTAPGTTTATALQEAPAPSRSRIEIRDSQDNALGSDSPISIDRWGQITLSSNASFDFLISPENSSSTHTAKLCIYAGGRIKRLDTGSNSCS</sequence>
<keyword evidence="7 11" id="KW-1133">Transmembrane helix</keyword>
<comment type="similarity">
    <text evidence="9">Belongs to the GSP H family.</text>
</comment>
<keyword evidence="14" id="KW-1185">Reference proteome</keyword>
<dbReference type="Gene3D" id="3.55.40.10">
    <property type="entry name" value="minor pseudopilin epsh domain"/>
    <property type="match status" value="1"/>
</dbReference>